<comment type="subcellular location">
    <subcellularLocation>
        <location evidence="1">Membrane</location>
        <topology evidence="1">Multi-pass membrane protein</topology>
    </subcellularLocation>
</comment>
<dbReference type="InterPro" id="IPR007829">
    <property type="entry name" value="TM2"/>
</dbReference>
<feature type="transmembrane region" description="Helical" evidence="5">
    <location>
        <begin position="86"/>
        <end position="106"/>
    </location>
</feature>
<evidence type="ECO:0000313" key="8">
    <source>
        <dbReference type="Proteomes" id="UP001208131"/>
    </source>
</evidence>
<protein>
    <submittedName>
        <fullName evidence="7">TM2 domain-containing protein</fullName>
    </submittedName>
</protein>
<keyword evidence="2 5" id="KW-0812">Transmembrane</keyword>
<dbReference type="Proteomes" id="UP001208131">
    <property type="component" value="Unassembled WGS sequence"/>
</dbReference>
<gene>
    <name evidence="7" type="ORF">OCV57_05445</name>
</gene>
<dbReference type="Pfam" id="PF05154">
    <property type="entry name" value="TM2"/>
    <property type="match status" value="1"/>
</dbReference>
<evidence type="ECO:0000256" key="4">
    <source>
        <dbReference type="ARBA" id="ARBA00023136"/>
    </source>
</evidence>
<dbReference type="RefSeq" id="WP_022288671.1">
    <property type="nucleotide sequence ID" value="NZ_JAOQJZ010000004.1"/>
</dbReference>
<dbReference type="GO" id="GO:0016020">
    <property type="term" value="C:membrane"/>
    <property type="evidence" value="ECO:0007669"/>
    <property type="project" value="UniProtKB-SubCell"/>
</dbReference>
<keyword evidence="3 5" id="KW-1133">Transmembrane helix</keyword>
<reference evidence="7 8" key="1">
    <citation type="journal article" date="2021" name="ISME Commun">
        <title>Automated analysis of genomic sequences facilitates high-throughput and comprehensive description of bacteria.</title>
        <authorList>
            <person name="Hitch T.C.A."/>
        </authorList>
    </citation>
    <scope>NUCLEOTIDE SEQUENCE [LARGE SCALE GENOMIC DNA]</scope>
    <source>
        <strain evidence="7 8">Sanger_31</strain>
    </source>
</reference>
<organism evidence="7 8">
    <name type="scientific">Hominimerdicola aceti</name>
    <dbReference type="NCBI Taxonomy" id="2981726"/>
    <lineage>
        <taxon>Bacteria</taxon>
        <taxon>Bacillati</taxon>
        <taxon>Bacillota</taxon>
        <taxon>Clostridia</taxon>
        <taxon>Eubacteriales</taxon>
        <taxon>Oscillospiraceae</taxon>
        <taxon>Hominimerdicola</taxon>
    </lineage>
</organism>
<dbReference type="AlphaFoldDB" id="A0AAE3IGC1"/>
<dbReference type="EMBL" id="JAOQJZ010000004">
    <property type="protein sequence ID" value="MCU6705365.1"/>
    <property type="molecule type" value="Genomic_DNA"/>
</dbReference>
<accession>A0AAE3IGC1</accession>
<evidence type="ECO:0000256" key="3">
    <source>
        <dbReference type="ARBA" id="ARBA00022989"/>
    </source>
</evidence>
<keyword evidence="8" id="KW-1185">Reference proteome</keyword>
<evidence type="ECO:0000256" key="1">
    <source>
        <dbReference type="ARBA" id="ARBA00004141"/>
    </source>
</evidence>
<feature type="domain" description="TM2" evidence="6">
    <location>
        <begin position="93"/>
        <end position="142"/>
    </location>
</feature>
<evidence type="ECO:0000313" key="7">
    <source>
        <dbReference type="EMBL" id="MCU6705365.1"/>
    </source>
</evidence>
<feature type="transmembrane region" description="Helical" evidence="5">
    <location>
        <begin position="118"/>
        <end position="146"/>
    </location>
</feature>
<comment type="caution">
    <text evidence="7">The sequence shown here is derived from an EMBL/GenBank/DDBJ whole genome shotgun (WGS) entry which is preliminary data.</text>
</comment>
<sequence length="157" mass="17140">MSKILSIDNDIITIGMDGGTLKEVRAVDLNFVPHVNDEVEIFETETKTIVSKLEKEQPNPLPYSPNGININVQNTQEMKNEQSSTLANGTIAVNKVVYCLLAFFLGAVGGHKFYSHRIGAGVCYLLFCWTGIPAIIALIELIVALCKKSDANGMILV</sequence>
<proteinExistence type="predicted"/>
<evidence type="ECO:0000256" key="2">
    <source>
        <dbReference type="ARBA" id="ARBA00022692"/>
    </source>
</evidence>
<name>A0AAE3IGC1_9FIRM</name>
<evidence type="ECO:0000256" key="5">
    <source>
        <dbReference type="SAM" id="Phobius"/>
    </source>
</evidence>
<evidence type="ECO:0000259" key="6">
    <source>
        <dbReference type="Pfam" id="PF05154"/>
    </source>
</evidence>
<keyword evidence="4 5" id="KW-0472">Membrane</keyword>